<dbReference type="Pfam" id="PF03466">
    <property type="entry name" value="LysR_substrate"/>
    <property type="match status" value="1"/>
</dbReference>
<dbReference type="SUPFAM" id="SSF46785">
    <property type="entry name" value="Winged helix' DNA-binding domain"/>
    <property type="match status" value="1"/>
</dbReference>
<evidence type="ECO:0000313" key="13">
    <source>
        <dbReference type="EMBL" id="SYR40193.1"/>
    </source>
</evidence>
<dbReference type="EMBL" id="UGKT01000001">
    <property type="protein sequence ID" value="STT03506.1"/>
    <property type="molecule type" value="Genomic_DNA"/>
</dbReference>
<dbReference type="InterPro" id="IPR000847">
    <property type="entry name" value="LysR_HTH_N"/>
</dbReference>
<dbReference type="SUPFAM" id="SSF53850">
    <property type="entry name" value="Periplasmic binding protein-like II"/>
    <property type="match status" value="1"/>
</dbReference>
<evidence type="ECO:0000313" key="19">
    <source>
        <dbReference type="Proteomes" id="UP000259497"/>
    </source>
</evidence>
<evidence type="ECO:0000313" key="20">
    <source>
        <dbReference type="Proteomes" id="UP000259975"/>
    </source>
</evidence>
<feature type="domain" description="HTH lysR-type" evidence="5">
    <location>
        <begin position="1"/>
        <end position="62"/>
    </location>
</feature>
<evidence type="ECO:0000259" key="5">
    <source>
        <dbReference type="PROSITE" id="PS50931"/>
    </source>
</evidence>
<evidence type="ECO:0000313" key="16">
    <source>
        <dbReference type="Proteomes" id="UP000255518"/>
    </source>
</evidence>
<evidence type="ECO:0000313" key="18">
    <source>
        <dbReference type="Proteomes" id="UP000258673"/>
    </source>
</evidence>
<dbReference type="AlphaFoldDB" id="A0A0C7KDF7"/>
<dbReference type="InterPro" id="IPR036390">
    <property type="entry name" value="WH_DNA-bd_sf"/>
</dbReference>
<evidence type="ECO:0000313" key="8">
    <source>
        <dbReference type="EMBL" id="PLE25380.1"/>
    </source>
</evidence>
<evidence type="ECO:0000313" key="21">
    <source>
        <dbReference type="Proteomes" id="UP000479475"/>
    </source>
</evidence>
<dbReference type="GO" id="GO:0006351">
    <property type="term" value="P:DNA-templated transcription"/>
    <property type="evidence" value="ECO:0007669"/>
    <property type="project" value="TreeGrafter"/>
</dbReference>
<evidence type="ECO:0000313" key="6">
    <source>
        <dbReference type="EMBL" id="NGN73800.1"/>
    </source>
</evidence>
<evidence type="ECO:0000313" key="12">
    <source>
        <dbReference type="EMBL" id="SYH28809.1"/>
    </source>
</evidence>
<dbReference type="EMBL" id="UKGE01000022">
    <property type="protein sequence ID" value="SXN33431.1"/>
    <property type="molecule type" value="Genomic_DNA"/>
</dbReference>
<keyword evidence="2" id="KW-0805">Transcription regulation</keyword>
<dbReference type="Gene3D" id="1.10.10.10">
    <property type="entry name" value="Winged helix-like DNA-binding domain superfamily/Winged helix DNA-binding domain"/>
    <property type="match status" value="1"/>
</dbReference>
<reference evidence="8 15" key="1">
    <citation type="journal article" date="2017" name="J. Infect. Dis.">
        <title>An Analysis of the Epidemic of Klebsiella pneumoniae Carbapenemase-Producing K. pneumoniae: Convergence of Two Evolutionary Mechanisms Creates the Perfect Storm.</title>
        <authorList>
            <person name="Rojas L.J."/>
            <person name="Weinstock G.M."/>
            <person name="De La Cadena E."/>
            <person name="Diaz L."/>
            <person name="Rios R."/>
            <person name="Hanson B.M."/>
            <person name="Brown J.S."/>
            <person name="Vats P."/>
            <person name="Phillips D.S."/>
            <person name="Nguyen H."/>
            <person name="Hujer K.M."/>
            <person name="Correa A."/>
            <person name="Adams M.D."/>
            <person name="Perez F."/>
            <person name="Sodergren E."/>
            <person name="Narechania A."/>
            <person name="Planet P.J."/>
            <person name="Villegas M.V."/>
            <person name="Bonomo R.A."/>
            <person name="Arias C.A."/>
        </authorList>
    </citation>
    <scope>NUCLEOTIDE SEQUENCE [LARGE SCALE GENOMIC DNA]</scope>
    <source>
        <strain evidence="8 15">COL-Kpn30</strain>
    </source>
</reference>
<dbReference type="KEGG" id="kpx:PMK1_04030"/>
<dbReference type="SMR" id="A0A0C7KDF7"/>
<dbReference type="Proteomes" id="UP000255518">
    <property type="component" value="Unassembled WGS sequence"/>
</dbReference>
<keyword evidence="4" id="KW-0804">Transcription</keyword>
<dbReference type="Proteomes" id="UP000196447">
    <property type="component" value="Unassembled WGS sequence"/>
</dbReference>
<evidence type="ECO:0000256" key="2">
    <source>
        <dbReference type="ARBA" id="ARBA00023015"/>
    </source>
</evidence>
<organism evidence="7 14">
    <name type="scientific">Klebsiella pneumoniae</name>
    <dbReference type="NCBI Taxonomy" id="573"/>
    <lineage>
        <taxon>Bacteria</taxon>
        <taxon>Pseudomonadati</taxon>
        <taxon>Pseudomonadota</taxon>
        <taxon>Gammaproteobacteria</taxon>
        <taxon>Enterobacterales</taxon>
        <taxon>Enterobacteriaceae</taxon>
        <taxon>Klebsiella/Raoultella group</taxon>
        <taxon>Klebsiella</taxon>
        <taxon>Klebsiella pneumoniae complex</taxon>
    </lineage>
</organism>
<evidence type="ECO:0000313" key="10">
    <source>
        <dbReference type="EMBL" id="SVS25382.1"/>
    </source>
</evidence>
<dbReference type="InterPro" id="IPR058163">
    <property type="entry name" value="LysR-type_TF_proteobact-type"/>
</dbReference>
<proteinExistence type="inferred from homology"/>
<dbReference type="Proteomes" id="UP000479475">
    <property type="component" value="Unassembled WGS sequence"/>
</dbReference>
<dbReference type="EMBL" id="NCMJ01000128">
    <property type="protein sequence ID" value="PLE25380.1"/>
    <property type="molecule type" value="Genomic_DNA"/>
</dbReference>
<dbReference type="InterPro" id="IPR005119">
    <property type="entry name" value="LysR_subst-bd"/>
</dbReference>
<dbReference type="EMBL" id="NDBK01000082">
    <property type="protein sequence ID" value="OVF68573.1"/>
    <property type="molecule type" value="Genomic_DNA"/>
</dbReference>
<dbReference type="EMBL" id="ULCI01000010">
    <property type="protein sequence ID" value="SYR40193.1"/>
    <property type="molecule type" value="Genomic_DNA"/>
</dbReference>
<gene>
    <name evidence="11" type="primary">gcvA_7</name>
    <name evidence="6" type="synonym">gcvA</name>
    <name evidence="12" type="synonym">gcvA_4</name>
    <name evidence="10" type="synonym">gcvA_5</name>
    <name evidence="9" type="synonym">gcvA_6</name>
    <name evidence="7" type="ORF">B5L96_20010</name>
    <name evidence="8" type="ORF">B6I68_22470</name>
    <name evidence="6" type="ORF">G4V31_16885</name>
    <name evidence="9" type="ORF">NCTC13443_03871</name>
    <name evidence="11" type="ORF">SAMEA3499901_04487</name>
    <name evidence="12" type="ORF">SAMEA3515122_01293</name>
    <name evidence="13" type="ORF">SAMEA3538828_02736</name>
    <name evidence="10" type="ORF">SAMEA3649733_02065</name>
</gene>
<dbReference type="GO" id="GO:0043565">
    <property type="term" value="F:sequence-specific DNA binding"/>
    <property type="evidence" value="ECO:0007669"/>
    <property type="project" value="TreeGrafter"/>
</dbReference>
<dbReference type="Pfam" id="PF00126">
    <property type="entry name" value="HTH_1"/>
    <property type="match status" value="1"/>
</dbReference>
<dbReference type="EMBL" id="JAAKYD010000015">
    <property type="protein sequence ID" value="NGN73800.1"/>
    <property type="molecule type" value="Genomic_DNA"/>
</dbReference>
<dbReference type="Gene3D" id="3.40.190.10">
    <property type="entry name" value="Periplasmic binding protein-like II"/>
    <property type="match status" value="2"/>
</dbReference>
<evidence type="ECO:0000256" key="4">
    <source>
        <dbReference type="ARBA" id="ARBA00023163"/>
    </source>
</evidence>
<dbReference type="CDD" id="cd08432">
    <property type="entry name" value="PBP2_GcdR_TrpI_HvrB_AmpR_like"/>
    <property type="match status" value="1"/>
</dbReference>
<reference evidence="6 21" key="5">
    <citation type="submission" date="2020-02" db="EMBL/GenBank/DDBJ databases">
        <title>Klebsiella pneumoniae genome sequencing and assembly.</title>
        <authorList>
            <person name="Starkova P.S."/>
            <person name="Sulyan O.S."/>
            <person name="Likholetova D.V."/>
            <person name="Ageevets V.A."/>
            <person name="Lazareva I.V."/>
            <person name="Sopova J.V."/>
            <person name="Sidorenko S.V."/>
        </authorList>
    </citation>
    <scope>NUCLEOTIDE SEQUENCE [LARGE SCALE GENOMIC DNA]</scope>
    <source>
        <strain evidence="6 21">2429</strain>
    </source>
</reference>
<dbReference type="Proteomes" id="UP000234439">
    <property type="component" value="Unassembled WGS sequence"/>
</dbReference>
<comment type="similarity">
    <text evidence="1">Belongs to the LysR transcriptional regulatory family.</text>
</comment>
<evidence type="ECO:0000313" key="9">
    <source>
        <dbReference type="EMBL" id="STT03506.1"/>
    </source>
</evidence>
<dbReference type="PANTHER" id="PTHR30537:SF26">
    <property type="entry name" value="GLYCINE CLEAVAGE SYSTEM TRANSCRIPTIONAL ACTIVATOR"/>
    <property type="match status" value="1"/>
</dbReference>
<reference evidence="7 14" key="2">
    <citation type="submission" date="2017-03" db="EMBL/GenBank/DDBJ databases">
        <authorList>
            <person name="Fouts D."/>
            <person name="Stalin M.J."/>
            <person name="Chen L."/>
            <person name="Wright M."/>
            <person name="Sutton G."/>
            <person name="Nguyen K."/>
            <person name="Vanduin D."/>
            <person name="Rojas L."/>
            <person name="Hujer A."/>
            <person name="Hujer K."/>
            <person name="Bonomo R."/>
            <person name="Kreiswirth B."/>
            <person name="Adams M."/>
        </authorList>
    </citation>
    <scope>NUCLEOTIDE SEQUENCE [LARGE SCALE GENOMIC DNA]</scope>
    <source>
        <strain evidence="7 14">39383</strain>
    </source>
</reference>
<sequence>MKTPVHLNALRAFEASARHQSFSLAAEELNVTPAAVGQLVRSLEEVIGFPLFHRSNNRRAALVLTEPALRALPDIRMGFQSLNLGMTLLREGATNGILNVTVSPAFAAKWLLPRIEDFQHKWPDIDVRLETSLKLMDFTAQGMDVGIRYGLGQWEGLKAECLMSEEVFPVCAPSLISVNPAINCLTGVTEQTLIHDLSMEQHKDFITWDRWLRRFNVQSIARKPALRINNSAAVLQAAIDGHGIALARSIMVDDDIKSGRLIRLCPDVSLTSPLSYYLVYRPGCDSLPKIANFRAWIIEQAQAFNHAINPGNLSSKIEPL</sequence>
<evidence type="ECO:0000313" key="7">
    <source>
        <dbReference type="EMBL" id="OVF68573.1"/>
    </source>
</evidence>
<evidence type="ECO:0000256" key="3">
    <source>
        <dbReference type="ARBA" id="ARBA00023125"/>
    </source>
</evidence>
<reference evidence="9 16" key="3">
    <citation type="submission" date="2018-06" db="EMBL/GenBank/DDBJ databases">
        <authorList>
            <consortium name="Pathogen Informatics"/>
            <person name="Doyle S."/>
        </authorList>
    </citation>
    <scope>NUCLEOTIDE SEQUENCE [LARGE SCALE GENOMIC DNA]</scope>
    <source>
        <strain evidence="9 16">NCTC13443</strain>
    </source>
</reference>
<dbReference type="InterPro" id="IPR036388">
    <property type="entry name" value="WH-like_DNA-bd_sf"/>
</dbReference>
<evidence type="ECO:0000313" key="14">
    <source>
        <dbReference type="Proteomes" id="UP000196447"/>
    </source>
</evidence>
<dbReference type="GO" id="GO:0003700">
    <property type="term" value="F:DNA-binding transcription factor activity"/>
    <property type="evidence" value="ECO:0007669"/>
    <property type="project" value="InterPro"/>
</dbReference>
<evidence type="ECO:0000256" key="1">
    <source>
        <dbReference type="ARBA" id="ARBA00009437"/>
    </source>
</evidence>
<dbReference type="EMBL" id="UKUT01000002">
    <property type="protein sequence ID" value="SYH28809.1"/>
    <property type="molecule type" value="Genomic_DNA"/>
</dbReference>
<evidence type="ECO:0000313" key="15">
    <source>
        <dbReference type="Proteomes" id="UP000234439"/>
    </source>
</evidence>
<dbReference type="Proteomes" id="UP000258673">
    <property type="component" value="Unassembled WGS sequence"/>
</dbReference>
<accession>A0A0C7KDF7</accession>
<dbReference type="NCBIfam" id="NF008352">
    <property type="entry name" value="PRK11139.1"/>
    <property type="match status" value="1"/>
</dbReference>
<dbReference type="RefSeq" id="WP_004179838.1">
    <property type="nucleotide sequence ID" value="NZ_AP018750.1"/>
</dbReference>
<dbReference type="PANTHER" id="PTHR30537">
    <property type="entry name" value="HTH-TYPE TRANSCRIPTIONAL REGULATOR"/>
    <property type="match status" value="1"/>
</dbReference>
<dbReference type="PROSITE" id="PS50931">
    <property type="entry name" value="HTH_LYSR"/>
    <property type="match status" value="1"/>
</dbReference>
<dbReference type="EMBL" id="UIXM01000005">
    <property type="protein sequence ID" value="SVS25382.1"/>
    <property type="molecule type" value="Genomic_DNA"/>
</dbReference>
<reference evidence="17 18" key="4">
    <citation type="submission" date="2018-08" db="EMBL/GenBank/DDBJ databases">
        <authorList>
            <consortium name="Pathogen Informatics"/>
        </authorList>
    </citation>
    <scope>NUCLEOTIDE SEQUENCE [LARGE SCALE GENOMIC DNA]</scope>
    <source>
        <strain evidence="11 20">EuSCAPE_AT029</strain>
        <strain evidence="10 19">EuSCAPE_GR114</strain>
        <strain evidence="13 17">EuSCAPE_HU047</strain>
        <strain evidence="12 18">EuSCAPE_IT093</strain>
    </source>
</reference>
<keyword evidence="3" id="KW-0238">DNA-binding</keyword>
<name>A0A0C7KDF7_KLEPN</name>
<evidence type="ECO:0000313" key="17">
    <source>
        <dbReference type="Proteomes" id="UP000258253"/>
    </source>
</evidence>
<evidence type="ECO:0000313" key="11">
    <source>
        <dbReference type="EMBL" id="SXN33431.1"/>
    </source>
</evidence>
<dbReference type="Proteomes" id="UP000259497">
    <property type="component" value="Unassembled WGS sequence"/>
</dbReference>
<dbReference type="Proteomes" id="UP000258253">
    <property type="component" value="Unassembled WGS sequence"/>
</dbReference>
<protein>
    <submittedName>
        <fullName evidence="9">Glycine cleavage system transcriptional activator GcvA</fullName>
    </submittedName>
    <submittedName>
        <fullName evidence="7">LysR family transcriptional regulator</fullName>
    </submittedName>
    <submittedName>
        <fullName evidence="6">Transcriptional regulator GcvA</fullName>
    </submittedName>
</protein>
<dbReference type="Proteomes" id="UP000259975">
    <property type="component" value="Unassembled WGS sequence"/>
</dbReference>